<sequence>MTDATLSLDGIEPISGTIETGGDYIRFSADTTLDEHQINGPHEGQLSLNGADERVVLESYHAIEGGGCEITLRRITPSAS</sequence>
<protein>
    <submittedName>
        <fullName evidence="1">Uncharacterized protein</fullName>
    </submittedName>
</protein>
<evidence type="ECO:0000313" key="1">
    <source>
        <dbReference type="EMBL" id="GGF80288.1"/>
    </source>
</evidence>
<reference evidence="2" key="1">
    <citation type="journal article" date="2019" name="Int. J. Syst. Evol. Microbiol.">
        <title>The Global Catalogue of Microorganisms (GCM) 10K type strain sequencing project: providing services to taxonomists for standard genome sequencing and annotation.</title>
        <authorList>
            <consortium name="The Broad Institute Genomics Platform"/>
            <consortium name="The Broad Institute Genome Sequencing Center for Infectious Disease"/>
            <person name="Wu L."/>
            <person name="Ma J."/>
        </authorList>
    </citation>
    <scope>NUCLEOTIDE SEQUENCE [LARGE SCALE GENOMIC DNA]</scope>
    <source>
        <strain evidence="2">CGMCC 1.15419</strain>
    </source>
</reference>
<proteinExistence type="predicted"/>
<dbReference type="Proteomes" id="UP000640509">
    <property type="component" value="Unassembled WGS sequence"/>
</dbReference>
<comment type="caution">
    <text evidence="1">The sequence shown here is derived from an EMBL/GenBank/DDBJ whole genome shotgun (WGS) entry which is preliminary data.</text>
</comment>
<gene>
    <name evidence="1" type="ORF">GCM10011402_36150</name>
</gene>
<evidence type="ECO:0000313" key="2">
    <source>
        <dbReference type="Proteomes" id="UP000640509"/>
    </source>
</evidence>
<accession>A0ABQ1VM47</accession>
<organism evidence="1 2">
    <name type="scientific">Paracoccus acridae</name>
    <dbReference type="NCBI Taxonomy" id="1795310"/>
    <lineage>
        <taxon>Bacteria</taxon>
        <taxon>Pseudomonadati</taxon>
        <taxon>Pseudomonadota</taxon>
        <taxon>Alphaproteobacteria</taxon>
        <taxon>Rhodobacterales</taxon>
        <taxon>Paracoccaceae</taxon>
        <taxon>Paracoccus</taxon>
    </lineage>
</organism>
<keyword evidence="2" id="KW-1185">Reference proteome</keyword>
<name>A0ABQ1VM47_9RHOB</name>
<dbReference type="EMBL" id="BMIV01000027">
    <property type="protein sequence ID" value="GGF80288.1"/>
    <property type="molecule type" value="Genomic_DNA"/>
</dbReference>
<dbReference type="RefSeq" id="WP_103175207.1">
    <property type="nucleotide sequence ID" value="NZ_BMIV01000027.1"/>
</dbReference>